<dbReference type="EMBL" id="SZYD01000012">
    <property type="protein sequence ID" value="KAD4584182.1"/>
    <property type="molecule type" value="Genomic_DNA"/>
</dbReference>
<dbReference type="GO" id="GO:0003676">
    <property type="term" value="F:nucleic acid binding"/>
    <property type="evidence" value="ECO:0007669"/>
    <property type="project" value="InterPro"/>
</dbReference>
<dbReference type="PROSITE" id="PS50994">
    <property type="entry name" value="INTEGRASE"/>
    <property type="match status" value="1"/>
</dbReference>
<comment type="caution">
    <text evidence="2">The sequence shown here is derived from an EMBL/GenBank/DDBJ whole genome shotgun (WGS) entry which is preliminary data.</text>
</comment>
<dbReference type="InterPro" id="IPR036397">
    <property type="entry name" value="RNaseH_sf"/>
</dbReference>
<dbReference type="AlphaFoldDB" id="A0A5N6N8I6"/>
<protein>
    <recommendedName>
        <fullName evidence="1">Integrase catalytic domain-containing protein</fullName>
    </recommendedName>
</protein>
<proteinExistence type="predicted"/>
<evidence type="ECO:0000259" key="1">
    <source>
        <dbReference type="PROSITE" id="PS50994"/>
    </source>
</evidence>
<organism evidence="2 3">
    <name type="scientific">Mikania micrantha</name>
    <name type="common">bitter vine</name>
    <dbReference type="NCBI Taxonomy" id="192012"/>
    <lineage>
        <taxon>Eukaryota</taxon>
        <taxon>Viridiplantae</taxon>
        <taxon>Streptophyta</taxon>
        <taxon>Embryophyta</taxon>
        <taxon>Tracheophyta</taxon>
        <taxon>Spermatophyta</taxon>
        <taxon>Magnoliopsida</taxon>
        <taxon>eudicotyledons</taxon>
        <taxon>Gunneridae</taxon>
        <taxon>Pentapetalae</taxon>
        <taxon>asterids</taxon>
        <taxon>campanulids</taxon>
        <taxon>Asterales</taxon>
        <taxon>Asteraceae</taxon>
        <taxon>Asteroideae</taxon>
        <taxon>Heliantheae alliance</taxon>
        <taxon>Eupatorieae</taxon>
        <taxon>Mikania</taxon>
    </lineage>
</organism>
<dbReference type="Gene3D" id="3.30.420.10">
    <property type="entry name" value="Ribonuclease H-like superfamily/Ribonuclease H"/>
    <property type="match status" value="1"/>
</dbReference>
<evidence type="ECO:0000313" key="2">
    <source>
        <dbReference type="EMBL" id="KAD4584182.1"/>
    </source>
</evidence>
<evidence type="ECO:0000313" key="3">
    <source>
        <dbReference type="Proteomes" id="UP000326396"/>
    </source>
</evidence>
<reference evidence="2 3" key="1">
    <citation type="submission" date="2019-05" db="EMBL/GenBank/DDBJ databases">
        <title>Mikania micrantha, genome provides insights into the molecular mechanism of rapid growth.</title>
        <authorList>
            <person name="Liu B."/>
        </authorList>
    </citation>
    <scope>NUCLEOTIDE SEQUENCE [LARGE SCALE GENOMIC DNA]</scope>
    <source>
        <strain evidence="2">NLD-2019</strain>
        <tissue evidence="2">Leaf</tissue>
    </source>
</reference>
<dbReference type="Pfam" id="PF17921">
    <property type="entry name" value="Integrase_H2C2"/>
    <property type="match status" value="1"/>
</dbReference>
<dbReference type="InterPro" id="IPR012337">
    <property type="entry name" value="RNaseH-like_sf"/>
</dbReference>
<keyword evidence="3" id="KW-1185">Reference proteome</keyword>
<dbReference type="PANTHER" id="PTHR35046">
    <property type="entry name" value="ZINC KNUCKLE (CCHC-TYPE) FAMILY PROTEIN"/>
    <property type="match status" value="1"/>
</dbReference>
<dbReference type="PANTHER" id="PTHR35046:SF26">
    <property type="entry name" value="RNA-DIRECTED DNA POLYMERASE"/>
    <property type="match status" value="1"/>
</dbReference>
<dbReference type="Gene3D" id="1.10.340.70">
    <property type="match status" value="1"/>
</dbReference>
<dbReference type="SUPFAM" id="SSF53098">
    <property type="entry name" value="Ribonuclease H-like"/>
    <property type="match status" value="1"/>
</dbReference>
<dbReference type="GO" id="GO:0015074">
    <property type="term" value="P:DNA integration"/>
    <property type="evidence" value="ECO:0007669"/>
    <property type="project" value="InterPro"/>
</dbReference>
<dbReference type="InterPro" id="IPR041588">
    <property type="entry name" value="Integrase_H2C2"/>
</dbReference>
<feature type="domain" description="Integrase catalytic" evidence="1">
    <location>
        <begin position="74"/>
        <end position="205"/>
    </location>
</feature>
<dbReference type="Proteomes" id="UP000326396">
    <property type="component" value="Linkage Group LG2"/>
</dbReference>
<name>A0A5N6N8I6_9ASTR</name>
<gene>
    <name evidence="2" type="ORF">E3N88_21783</name>
</gene>
<accession>A0A5N6N8I6</accession>
<dbReference type="FunFam" id="1.10.340.70:FF:000001">
    <property type="entry name" value="Retrovirus-related Pol polyprotein from transposon gypsy-like Protein"/>
    <property type="match status" value="1"/>
</dbReference>
<sequence>MVVPNVVDLQEKLIMEAHATPTAGHGGFLKTLKRISVQFYWPNMSRDNRLFVQKCVTCQRQKYDTLSPAGLLQPLLIPQQIWEDISLDFISGLPVSNRLDTILVVVDRLSKYAHFLALSHPFTAKSVASLFCKEIVRLHGFPLSIVSDPSNFWQELFRLSQTKLSMSTSYHPQTDGQTEAGSLLIKRFHPPYPPFNTSVRQHCVD</sequence>
<dbReference type="OrthoDB" id="909526at2759"/>
<dbReference type="InterPro" id="IPR001584">
    <property type="entry name" value="Integrase_cat-core"/>
</dbReference>